<dbReference type="PRINTS" id="PR00045">
    <property type="entry name" value="SIGMA54FCT"/>
</dbReference>
<accession>A0A1S8KPA2</accession>
<keyword evidence="7" id="KW-0238">DNA-binding</keyword>
<organism evidence="12 13">
    <name type="scientific">Dolosigranulum pigrum</name>
    <dbReference type="NCBI Taxonomy" id="29394"/>
    <lineage>
        <taxon>Bacteria</taxon>
        <taxon>Bacillati</taxon>
        <taxon>Bacillota</taxon>
        <taxon>Bacilli</taxon>
        <taxon>Lactobacillales</taxon>
        <taxon>Carnobacteriaceae</taxon>
        <taxon>Dolosigranulum</taxon>
    </lineage>
</organism>
<proteinExistence type="inferred from homology"/>
<dbReference type="Pfam" id="PF04963">
    <property type="entry name" value="Sigma54_CBD"/>
    <property type="match status" value="1"/>
</dbReference>
<evidence type="ECO:0000256" key="8">
    <source>
        <dbReference type="ARBA" id="ARBA00023163"/>
    </source>
</evidence>
<feature type="region of interest" description="Disordered" evidence="9">
    <location>
        <begin position="411"/>
        <end position="430"/>
    </location>
</feature>
<name>A0A1S8KPA2_9LACT</name>
<evidence type="ECO:0000256" key="1">
    <source>
        <dbReference type="ARBA" id="ARBA00008798"/>
    </source>
</evidence>
<dbReference type="NCBIfam" id="TIGR02395">
    <property type="entry name" value="rpoN_sigma"/>
    <property type="match status" value="1"/>
</dbReference>
<dbReference type="GO" id="GO:0003677">
    <property type="term" value="F:DNA binding"/>
    <property type="evidence" value="ECO:0007669"/>
    <property type="project" value="UniProtKB-KW"/>
</dbReference>
<dbReference type="Gene3D" id="1.10.10.1330">
    <property type="entry name" value="RNA polymerase sigma-54 factor, core-binding domain"/>
    <property type="match status" value="1"/>
</dbReference>
<dbReference type="EMBL" id="MUYF01000003">
    <property type="protein sequence ID" value="OOL81530.1"/>
    <property type="molecule type" value="Genomic_DNA"/>
</dbReference>
<dbReference type="InterPro" id="IPR007634">
    <property type="entry name" value="RNA_pol_sigma_54_DNA-bd"/>
</dbReference>
<sequence>MNQDDRMNQSNQLNRSTTHWHQSMGLLQLERVDVSHYIHDYMMENPLVKLESDDELDHTDRADGYDVELHHSQLTLFEFIVEQVELFYRKTSLHEVVMWWVRQLDTDGYVMKSVEEGMNETGQSEVMVIDGLTLLQQLDPPGIGARDLREALMLQVERLDEAPPLTYEILKQQFDALVNRRFSEVTGEFGIEWEDVQQVFQFVQKLSPVPASLYIPPRTEMVYPELEVMVQDGQISVRETPYKTPLIEFDQAYYEELKAINKPSVQSYIQAKKQEFDQLNQALQERREIIKRVGTAIVMAQSDYFLQEDAPLQTIHLSDLAQQLQLSVGTISRAIRGTYLQTTHGTVALKSLLSKRSVVDNQTQAALREAIEALIAAEDKQAPLSDQQIAQQLAEQAQKLSRQGVMKYREQLGIGSSHARRQQYKDGKKG</sequence>
<evidence type="ECO:0000259" key="10">
    <source>
        <dbReference type="Pfam" id="PF04552"/>
    </source>
</evidence>
<evidence type="ECO:0000313" key="12">
    <source>
        <dbReference type="EMBL" id="OOL81530.1"/>
    </source>
</evidence>
<evidence type="ECO:0000259" key="11">
    <source>
        <dbReference type="Pfam" id="PF04963"/>
    </source>
</evidence>
<evidence type="ECO:0000256" key="3">
    <source>
        <dbReference type="ARBA" id="ARBA00022679"/>
    </source>
</evidence>
<gene>
    <name evidence="12" type="ORF">BWX42_07325</name>
</gene>
<feature type="domain" description="RNA polymerase sigma factor 54 DNA-binding" evidence="10">
    <location>
        <begin position="267"/>
        <end position="422"/>
    </location>
</feature>
<dbReference type="PROSITE" id="PS50044">
    <property type="entry name" value="SIGMA54_3"/>
    <property type="match status" value="1"/>
</dbReference>
<evidence type="ECO:0000256" key="7">
    <source>
        <dbReference type="ARBA" id="ARBA00023125"/>
    </source>
</evidence>
<keyword evidence="3" id="KW-0808">Transferase</keyword>
<keyword evidence="8" id="KW-0804">Transcription</keyword>
<evidence type="ECO:0000256" key="2">
    <source>
        <dbReference type="ARBA" id="ARBA00022478"/>
    </source>
</evidence>
<dbReference type="GO" id="GO:0016779">
    <property type="term" value="F:nucleotidyltransferase activity"/>
    <property type="evidence" value="ECO:0007669"/>
    <property type="project" value="UniProtKB-KW"/>
</dbReference>
<keyword evidence="6" id="KW-0731">Sigma factor</keyword>
<protein>
    <submittedName>
        <fullName evidence="12">RNA polymerase sigma-54 factor</fullName>
    </submittedName>
</protein>
<dbReference type="PANTHER" id="PTHR32248">
    <property type="entry name" value="RNA POLYMERASE SIGMA-54 FACTOR"/>
    <property type="match status" value="1"/>
</dbReference>
<dbReference type="PIRSF" id="PIRSF000774">
    <property type="entry name" value="RpoN"/>
    <property type="match status" value="1"/>
</dbReference>
<comment type="caution">
    <text evidence="12">The sequence shown here is derived from an EMBL/GenBank/DDBJ whole genome shotgun (WGS) entry which is preliminary data.</text>
</comment>
<dbReference type="Gene3D" id="1.10.10.60">
    <property type="entry name" value="Homeodomain-like"/>
    <property type="match status" value="1"/>
</dbReference>
<dbReference type="GO" id="GO:0001216">
    <property type="term" value="F:DNA-binding transcription activator activity"/>
    <property type="evidence" value="ECO:0007669"/>
    <property type="project" value="InterPro"/>
</dbReference>
<dbReference type="AlphaFoldDB" id="A0A1S8KPA2"/>
<dbReference type="GO" id="GO:0006352">
    <property type="term" value="P:DNA-templated transcription initiation"/>
    <property type="evidence" value="ECO:0007669"/>
    <property type="project" value="InterPro"/>
</dbReference>
<dbReference type="GO" id="GO:0016987">
    <property type="term" value="F:sigma factor activity"/>
    <property type="evidence" value="ECO:0007669"/>
    <property type="project" value="UniProtKB-KW"/>
</dbReference>
<keyword evidence="4" id="KW-0548">Nucleotidyltransferase</keyword>
<dbReference type="InterPro" id="IPR000394">
    <property type="entry name" value="RNA_pol_sigma_54"/>
</dbReference>
<dbReference type="GO" id="GO:0000428">
    <property type="term" value="C:DNA-directed RNA polymerase complex"/>
    <property type="evidence" value="ECO:0007669"/>
    <property type="project" value="UniProtKB-KW"/>
</dbReference>
<dbReference type="InterPro" id="IPR007046">
    <property type="entry name" value="RNA_pol_sigma_54_core-bd"/>
</dbReference>
<evidence type="ECO:0000256" key="5">
    <source>
        <dbReference type="ARBA" id="ARBA00023015"/>
    </source>
</evidence>
<dbReference type="PANTHER" id="PTHR32248:SF4">
    <property type="entry name" value="RNA POLYMERASE SIGMA-54 FACTOR"/>
    <property type="match status" value="1"/>
</dbReference>
<reference evidence="12 13" key="1">
    <citation type="submission" date="2017-01" db="EMBL/GenBank/DDBJ databases">
        <title>Complete Genome Sequence of Dolosigranulum pigrum isolated from a Patient with interstitial lung disease.</title>
        <authorList>
            <person name="Mukhopadhyay R."/>
            <person name="Joaquin J."/>
            <person name="Hogue R."/>
            <person name="Fitzgerald S."/>
            <person name="Jospin G."/>
            <person name="Eisen J.A."/>
            <person name="Chaturvedi V."/>
        </authorList>
    </citation>
    <scope>NUCLEOTIDE SEQUENCE [LARGE SCALE GENOMIC DNA]</scope>
    <source>
        <strain evidence="12 13">15S00348</strain>
    </source>
</reference>
<keyword evidence="2" id="KW-0240">DNA-directed RNA polymerase</keyword>
<evidence type="ECO:0000313" key="13">
    <source>
        <dbReference type="Proteomes" id="UP000190409"/>
    </source>
</evidence>
<dbReference type="Proteomes" id="UP000190409">
    <property type="component" value="Unassembled WGS sequence"/>
</dbReference>
<evidence type="ECO:0000256" key="9">
    <source>
        <dbReference type="SAM" id="MobiDB-lite"/>
    </source>
</evidence>
<comment type="similarity">
    <text evidence="1">Belongs to the sigma-54 factor family.</text>
</comment>
<dbReference type="Pfam" id="PF04552">
    <property type="entry name" value="Sigma54_DBD"/>
    <property type="match status" value="1"/>
</dbReference>
<evidence type="ECO:0000256" key="6">
    <source>
        <dbReference type="ARBA" id="ARBA00023082"/>
    </source>
</evidence>
<evidence type="ECO:0000256" key="4">
    <source>
        <dbReference type="ARBA" id="ARBA00022695"/>
    </source>
</evidence>
<feature type="domain" description="RNA polymerase sigma factor 54 core-binding" evidence="11">
    <location>
        <begin position="71"/>
        <end position="253"/>
    </location>
</feature>
<dbReference type="InterPro" id="IPR038709">
    <property type="entry name" value="RpoN_core-bd_sf"/>
</dbReference>
<keyword evidence="5" id="KW-0805">Transcription regulation</keyword>